<name>A0A068SBX0_9FUNG</name>
<dbReference type="AlphaFoldDB" id="A0A068SBX0"/>
<dbReference type="Proteomes" id="UP000027586">
    <property type="component" value="Unassembled WGS sequence"/>
</dbReference>
<organism evidence="1 2">
    <name type="scientific">Lichtheimia corymbifera JMRC:FSU:9682</name>
    <dbReference type="NCBI Taxonomy" id="1263082"/>
    <lineage>
        <taxon>Eukaryota</taxon>
        <taxon>Fungi</taxon>
        <taxon>Fungi incertae sedis</taxon>
        <taxon>Mucoromycota</taxon>
        <taxon>Mucoromycotina</taxon>
        <taxon>Mucoromycetes</taxon>
        <taxon>Mucorales</taxon>
        <taxon>Lichtheimiaceae</taxon>
        <taxon>Lichtheimia</taxon>
    </lineage>
</organism>
<evidence type="ECO:0000313" key="2">
    <source>
        <dbReference type="Proteomes" id="UP000027586"/>
    </source>
</evidence>
<dbReference type="VEuPathDB" id="FungiDB:LCOR_10164.1"/>
<keyword evidence="2" id="KW-1185">Reference proteome</keyword>
<accession>A0A068SBX0</accession>
<proteinExistence type="predicted"/>
<sequence>MASSKLHLVKPLYFTDHTANAKSEAYVQPAWILLLLLFAATGNAREAQMESIILIAVARSRLDNTFSSLLAKTASGADTISRWNCTFELTLGVQMTQQALDTKSRIRQ</sequence>
<reference evidence="1" key="1">
    <citation type="submission" date="2013-08" db="EMBL/GenBank/DDBJ databases">
        <title>Gene expansion shapes genome architecture in the human pathogen Lichtheimia corymbifera: an evolutionary genomics analysis in the ancient terrestrial Mucorales (Mucoromycotina).</title>
        <authorList>
            <person name="Schwartze V.U."/>
            <person name="Winter S."/>
            <person name="Shelest E."/>
            <person name="Marcet-Houben M."/>
            <person name="Horn F."/>
            <person name="Wehner S."/>
            <person name="Hoffmann K."/>
            <person name="Riege K."/>
            <person name="Sammeth M."/>
            <person name="Nowrousian M."/>
            <person name="Valiante V."/>
            <person name="Linde J."/>
            <person name="Jacobsen I.D."/>
            <person name="Marz M."/>
            <person name="Brakhage A.A."/>
            <person name="Gabaldon T."/>
            <person name="Bocker S."/>
            <person name="Voigt K."/>
        </authorList>
    </citation>
    <scope>NUCLEOTIDE SEQUENCE [LARGE SCALE GENOMIC DNA]</scope>
    <source>
        <strain evidence="1">FSU 9682</strain>
    </source>
</reference>
<comment type="caution">
    <text evidence="1">The sequence shown here is derived from an EMBL/GenBank/DDBJ whole genome shotgun (WGS) entry which is preliminary data.</text>
</comment>
<protein>
    <submittedName>
        <fullName evidence="1">Uncharacterized protein</fullName>
    </submittedName>
</protein>
<dbReference type="EMBL" id="CBTN010000069">
    <property type="protein sequence ID" value="CDH59342.1"/>
    <property type="molecule type" value="Genomic_DNA"/>
</dbReference>
<gene>
    <name evidence="1" type="ORF">LCOR_10164.1</name>
</gene>
<evidence type="ECO:0000313" key="1">
    <source>
        <dbReference type="EMBL" id="CDH59342.1"/>
    </source>
</evidence>